<proteinExistence type="predicted"/>
<gene>
    <name evidence="1" type="ORF">PVAP13_9NG331000</name>
</gene>
<sequence length="72" mass="8440">MTIIDETTIFALSCWQIWKARNAAVFRNETLSVVQVLQACKATAEQWRLRFKKKKKHIAEKWCEIFQAAIQA</sequence>
<dbReference type="EMBL" id="CM029054">
    <property type="protein sequence ID" value="KAG2537820.1"/>
    <property type="molecule type" value="Genomic_DNA"/>
</dbReference>
<keyword evidence="2" id="KW-1185">Reference proteome</keyword>
<comment type="caution">
    <text evidence="1">The sequence shown here is derived from an EMBL/GenBank/DDBJ whole genome shotgun (WGS) entry which is preliminary data.</text>
</comment>
<protein>
    <submittedName>
        <fullName evidence="1">Uncharacterized protein</fullName>
    </submittedName>
</protein>
<dbReference type="Proteomes" id="UP000823388">
    <property type="component" value="Chromosome 9N"/>
</dbReference>
<evidence type="ECO:0000313" key="2">
    <source>
        <dbReference type="Proteomes" id="UP000823388"/>
    </source>
</evidence>
<dbReference type="AlphaFoldDB" id="A0A8T0MKL2"/>
<evidence type="ECO:0000313" key="1">
    <source>
        <dbReference type="EMBL" id="KAG2537820.1"/>
    </source>
</evidence>
<organism evidence="1 2">
    <name type="scientific">Panicum virgatum</name>
    <name type="common">Blackwell switchgrass</name>
    <dbReference type="NCBI Taxonomy" id="38727"/>
    <lineage>
        <taxon>Eukaryota</taxon>
        <taxon>Viridiplantae</taxon>
        <taxon>Streptophyta</taxon>
        <taxon>Embryophyta</taxon>
        <taxon>Tracheophyta</taxon>
        <taxon>Spermatophyta</taxon>
        <taxon>Magnoliopsida</taxon>
        <taxon>Liliopsida</taxon>
        <taxon>Poales</taxon>
        <taxon>Poaceae</taxon>
        <taxon>PACMAD clade</taxon>
        <taxon>Panicoideae</taxon>
        <taxon>Panicodae</taxon>
        <taxon>Paniceae</taxon>
        <taxon>Panicinae</taxon>
        <taxon>Panicum</taxon>
        <taxon>Panicum sect. Hiantes</taxon>
    </lineage>
</organism>
<accession>A0A8T0MKL2</accession>
<name>A0A8T0MKL2_PANVG</name>
<reference evidence="1" key="1">
    <citation type="submission" date="2020-05" db="EMBL/GenBank/DDBJ databases">
        <title>WGS assembly of Panicum virgatum.</title>
        <authorList>
            <person name="Lovell J.T."/>
            <person name="Jenkins J."/>
            <person name="Shu S."/>
            <person name="Juenger T.E."/>
            <person name="Schmutz J."/>
        </authorList>
    </citation>
    <scope>NUCLEOTIDE SEQUENCE</scope>
    <source>
        <strain evidence="1">AP13</strain>
    </source>
</reference>